<accession>A0A0R1ZHL7</accession>
<dbReference type="PATRIC" id="fig|1291052.5.peg.590"/>
<evidence type="ECO:0000256" key="3">
    <source>
        <dbReference type="SAM" id="Phobius"/>
    </source>
</evidence>
<dbReference type="STRING" id="1291052.FC18_GL000579"/>
<name>A0A0R1ZHL7_9LACO</name>
<evidence type="ECO:0000256" key="1">
    <source>
        <dbReference type="ARBA" id="ARBA00010266"/>
    </source>
</evidence>
<keyword evidence="3" id="KW-1133">Transmembrane helix</keyword>
<dbReference type="AlphaFoldDB" id="A0A0R1ZHL7"/>
<dbReference type="Gene3D" id="1.10.530.10">
    <property type="match status" value="1"/>
</dbReference>
<gene>
    <name evidence="5" type="ORF">FC18_GL000579</name>
</gene>
<reference evidence="5 6" key="1">
    <citation type="journal article" date="2015" name="Genome Announc.">
        <title>Expanding the biotechnology potential of lactobacilli through comparative genomics of 213 strains and associated genera.</title>
        <authorList>
            <person name="Sun Z."/>
            <person name="Harris H.M."/>
            <person name="McCann A."/>
            <person name="Guo C."/>
            <person name="Argimon S."/>
            <person name="Zhang W."/>
            <person name="Yang X."/>
            <person name="Jeffery I.B."/>
            <person name="Cooney J.C."/>
            <person name="Kagawa T.F."/>
            <person name="Liu W."/>
            <person name="Song Y."/>
            <person name="Salvetti E."/>
            <person name="Wrobel A."/>
            <person name="Rasinkangas P."/>
            <person name="Parkhill J."/>
            <person name="Rea M.C."/>
            <person name="O'Sullivan O."/>
            <person name="Ritari J."/>
            <person name="Douillard F.P."/>
            <person name="Paul Ross R."/>
            <person name="Yang R."/>
            <person name="Briner A.E."/>
            <person name="Felis G.E."/>
            <person name="de Vos W.M."/>
            <person name="Barrangou R."/>
            <person name="Klaenhammer T.R."/>
            <person name="Caufield P.W."/>
            <person name="Cui Y."/>
            <person name="Zhang H."/>
            <person name="O'Toole P.W."/>
        </authorList>
    </citation>
    <scope>NUCLEOTIDE SEQUENCE [LARGE SCALE GENOMIC DNA]</scope>
    <source>
        <strain evidence="5 6">DSM 20505</strain>
    </source>
</reference>
<dbReference type="Gene3D" id="4.10.80.30">
    <property type="entry name" value="DNA polymerase, domain 6"/>
    <property type="match status" value="1"/>
</dbReference>
<comment type="caution">
    <text evidence="5">The sequence shown here is derived from an EMBL/GenBank/DDBJ whole genome shotgun (WGS) entry which is preliminary data.</text>
</comment>
<dbReference type="Proteomes" id="UP000051679">
    <property type="component" value="Unassembled WGS sequence"/>
</dbReference>
<evidence type="ECO:0000256" key="2">
    <source>
        <dbReference type="ARBA" id="ARBA00022801"/>
    </source>
</evidence>
<dbReference type="InterPro" id="IPR002901">
    <property type="entry name" value="MGlyc_endo_b_GlcNAc-like_dom"/>
</dbReference>
<dbReference type="PRINTS" id="PR01002">
    <property type="entry name" value="FLGFLGJ"/>
</dbReference>
<feature type="domain" description="Mannosyl-glycoprotein endo-beta-N-acetylglucosamidase-like" evidence="4">
    <location>
        <begin position="60"/>
        <end position="221"/>
    </location>
</feature>
<evidence type="ECO:0000313" key="5">
    <source>
        <dbReference type="EMBL" id="KRM54359.1"/>
    </source>
</evidence>
<keyword evidence="2" id="KW-0378">Hydrolase</keyword>
<keyword evidence="3" id="KW-0472">Membrane</keyword>
<dbReference type="PANTHER" id="PTHR33308">
    <property type="entry name" value="PEPTIDOGLYCAN HYDROLASE FLGJ"/>
    <property type="match status" value="1"/>
</dbReference>
<dbReference type="EMBL" id="AYYO01000056">
    <property type="protein sequence ID" value="KRM54359.1"/>
    <property type="molecule type" value="Genomic_DNA"/>
</dbReference>
<keyword evidence="3" id="KW-0812">Transmembrane</keyword>
<keyword evidence="6" id="KW-1185">Reference proteome</keyword>
<dbReference type="SMART" id="SM00047">
    <property type="entry name" value="LYZ2"/>
    <property type="match status" value="1"/>
</dbReference>
<evidence type="ECO:0000259" key="4">
    <source>
        <dbReference type="SMART" id="SM00047"/>
    </source>
</evidence>
<dbReference type="PANTHER" id="PTHR33308:SF10">
    <property type="entry name" value="EXO-GLUCOSAMINIDASE LYTG"/>
    <property type="match status" value="1"/>
</dbReference>
<comment type="similarity">
    <text evidence="1">Belongs to the glycosyl hydrolase 73 family.</text>
</comment>
<organism evidence="5 6">
    <name type="scientific">Lacticaseibacillus sharpeae JCM 1186 = DSM 20505</name>
    <dbReference type="NCBI Taxonomy" id="1291052"/>
    <lineage>
        <taxon>Bacteria</taxon>
        <taxon>Bacillati</taxon>
        <taxon>Bacillota</taxon>
        <taxon>Bacilli</taxon>
        <taxon>Lactobacillales</taxon>
        <taxon>Lactobacillaceae</taxon>
        <taxon>Lacticaseibacillus</taxon>
    </lineage>
</organism>
<dbReference type="Pfam" id="PF01832">
    <property type="entry name" value="Glucosaminidase"/>
    <property type="match status" value="1"/>
</dbReference>
<feature type="transmembrane region" description="Helical" evidence="3">
    <location>
        <begin position="27"/>
        <end position="49"/>
    </location>
</feature>
<proteinExistence type="inferred from homology"/>
<protein>
    <submittedName>
        <fullName evidence="5">N-acetylmuramidase</fullName>
    </submittedName>
</protein>
<dbReference type="InterPro" id="IPR051056">
    <property type="entry name" value="Glycosyl_Hydrolase_73"/>
</dbReference>
<evidence type="ECO:0000313" key="6">
    <source>
        <dbReference type="Proteomes" id="UP000051679"/>
    </source>
</evidence>
<sequence>MVFLMLNTAEGAKLVARRRSRRGRNPAYVGIVAVVIALTVGVVTVVGQYEHGVQVADEAAASSRAATLAKKKAFIAHLAPYARTLKVNYGVLPSITIAQAILESNWGTSDLAAKYHNLFGVKATKAQAGQEMTTQEYVNGKWKVVTARFRSYSDDYASMRDHAQLLAHGTTWNQRQYAQVIAARDYKTAASALQSSGYATDPGYAQKIIQVVEKYDLDNYDAN</sequence>
<dbReference type="GO" id="GO:0004040">
    <property type="term" value="F:amidase activity"/>
    <property type="evidence" value="ECO:0007669"/>
    <property type="project" value="InterPro"/>
</dbReference>